<reference evidence="1" key="1">
    <citation type="journal article" date="2020" name="Nature">
        <title>Giant virus diversity and host interactions through global metagenomics.</title>
        <authorList>
            <person name="Schulz F."/>
            <person name="Roux S."/>
            <person name="Paez-Espino D."/>
            <person name="Jungbluth S."/>
            <person name="Walsh D.A."/>
            <person name="Denef V.J."/>
            <person name="McMahon K.D."/>
            <person name="Konstantinidis K.T."/>
            <person name="Eloe-Fadrosh E.A."/>
            <person name="Kyrpides N.C."/>
            <person name="Woyke T."/>
        </authorList>
    </citation>
    <scope>NUCLEOTIDE SEQUENCE</scope>
    <source>
        <strain evidence="1">GVMAG-M-3300025727-45</strain>
    </source>
</reference>
<protein>
    <submittedName>
        <fullName evidence="1">Uncharacterized protein</fullName>
    </submittedName>
</protein>
<sequence>MKNYCNNNLFFKNTLIGLSFYEKITQHIKTDLVININIIMTNKKYDNYESFEQRLDAIIDDVINEFDNMTEYEYQLWCSNHK</sequence>
<proteinExistence type="predicted"/>
<accession>A0A6C0J6P6</accession>
<evidence type="ECO:0000313" key="1">
    <source>
        <dbReference type="EMBL" id="QHT99637.1"/>
    </source>
</evidence>
<dbReference type="EMBL" id="MN740311">
    <property type="protein sequence ID" value="QHT99637.1"/>
    <property type="molecule type" value="Genomic_DNA"/>
</dbReference>
<organism evidence="1">
    <name type="scientific">viral metagenome</name>
    <dbReference type="NCBI Taxonomy" id="1070528"/>
    <lineage>
        <taxon>unclassified sequences</taxon>
        <taxon>metagenomes</taxon>
        <taxon>organismal metagenomes</taxon>
    </lineage>
</organism>
<dbReference type="AlphaFoldDB" id="A0A6C0J6P6"/>
<name>A0A6C0J6P6_9ZZZZ</name>